<reference evidence="9" key="1">
    <citation type="submission" date="2017-10" db="EMBL/GenBank/DDBJ databases">
        <title>A new Pekin duck reference genome.</title>
        <authorList>
            <person name="Hou Z.-C."/>
            <person name="Zhou Z.-K."/>
            <person name="Zhu F."/>
            <person name="Hou S.-S."/>
        </authorList>
    </citation>
    <scope>NUCLEOTIDE SEQUENCE [LARGE SCALE GENOMIC DNA]</scope>
</reference>
<dbReference type="PANTHER" id="PTHR18902:SF24">
    <property type="entry name" value="NUCLEAR MITOTIC APPARATUS PROTEIN 1"/>
    <property type="match status" value="1"/>
</dbReference>
<reference evidence="8" key="2">
    <citation type="submission" date="2025-08" db="UniProtKB">
        <authorList>
            <consortium name="Ensembl"/>
        </authorList>
    </citation>
    <scope>IDENTIFICATION</scope>
</reference>
<dbReference type="InterPro" id="IPR051841">
    <property type="entry name" value="MT-Golgi_org_protein"/>
</dbReference>
<evidence type="ECO:0000256" key="4">
    <source>
        <dbReference type="ARBA" id="ARBA00023054"/>
    </source>
</evidence>
<dbReference type="PANTHER" id="PTHR18902">
    <property type="entry name" value="NUCLEAR MITOTIC APPARATUS PROTEIN 1-RELATED"/>
    <property type="match status" value="1"/>
</dbReference>
<feature type="domain" description="Nuclear mitotic apparatus protein 1 N-terminal hook" evidence="7">
    <location>
        <begin position="2"/>
        <end position="74"/>
    </location>
</feature>
<name>A0A493TFB0_ANAPP</name>
<organism evidence="8 9">
    <name type="scientific">Anas platyrhynchos platyrhynchos</name>
    <name type="common">Northern mallard</name>
    <dbReference type="NCBI Taxonomy" id="8840"/>
    <lineage>
        <taxon>Eukaryota</taxon>
        <taxon>Metazoa</taxon>
        <taxon>Chordata</taxon>
        <taxon>Craniata</taxon>
        <taxon>Vertebrata</taxon>
        <taxon>Euteleostomi</taxon>
        <taxon>Archelosauria</taxon>
        <taxon>Archosauria</taxon>
        <taxon>Dinosauria</taxon>
        <taxon>Saurischia</taxon>
        <taxon>Theropoda</taxon>
        <taxon>Coelurosauria</taxon>
        <taxon>Aves</taxon>
        <taxon>Neognathae</taxon>
        <taxon>Galloanserae</taxon>
        <taxon>Anseriformes</taxon>
        <taxon>Anatidae</taxon>
        <taxon>Anatinae</taxon>
        <taxon>Anas</taxon>
    </lineage>
</organism>
<dbReference type="Pfam" id="PF21670">
    <property type="entry name" value="HOOK_N_NuMA"/>
    <property type="match status" value="1"/>
</dbReference>
<evidence type="ECO:0000259" key="7">
    <source>
        <dbReference type="Pfam" id="PF21670"/>
    </source>
</evidence>
<feature type="compositionally biased region" description="Low complexity" evidence="6">
    <location>
        <begin position="73"/>
        <end position="83"/>
    </location>
</feature>
<evidence type="ECO:0000256" key="1">
    <source>
        <dbReference type="ARBA" id="ARBA00004496"/>
    </source>
</evidence>
<accession>A0A493TFB0</accession>
<dbReference type="GO" id="GO:0000922">
    <property type="term" value="C:spindle pole"/>
    <property type="evidence" value="ECO:0007669"/>
    <property type="project" value="TreeGrafter"/>
</dbReference>
<dbReference type="GO" id="GO:0008017">
    <property type="term" value="F:microtubule binding"/>
    <property type="evidence" value="ECO:0007669"/>
    <property type="project" value="TreeGrafter"/>
</dbReference>
<dbReference type="GO" id="GO:0005876">
    <property type="term" value="C:spindle microtubule"/>
    <property type="evidence" value="ECO:0007669"/>
    <property type="project" value="TreeGrafter"/>
</dbReference>
<reference evidence="8" key="3">
    <citation type="submission" date="2025-09" db="UniProtKB">
        <authorList>
            <consortium name="Ensembl"/>
        </authorList>
    </citation>
    <scope>IDENTIFICATION</scope>
</reference>
<keyword evidence="2" id="KW-0963">Cytoplasm</keyword>
<evidence type="ECO:0000256" key="5">
    <source>
        <dbReference type="SAM" id="Coils"/>
    </source>
</evidence>
<evidence type="ECO:0000313" key="9">
    <source>
        <dbReference type="Proteomes" id="UP000016666"/>
    </source>
</evidence>
<dbReference type="GeneTree" id="ENSGT00950000183078"/>
<evidence type="ECO:0000256" key="6">
    <source>
        <dbReference type="SAM" id="MobiDB-lite"/>
    </source>
</evidence>
<feature type="region of interest" description="Disordered" evidence="6">
    <location>
        <begin position="249"/>
        <end position="274"/>
    </location>
</feature>
<dbReference type="STRING" id="8840.ENSAPLP00000024380"/>
<proteinExistence type="predicted"/>
<sequence length="274" mass="29291">ENLVSAQKLLEGEELELAKVAVLLLYHSSMSSRNPGDWNEFDYQTQVELANILKFVLDNEESLTENLEAFLQRRAPQPSSSSGSEERSPGLPPQQAREVRFLELQRVASSSGINSILPGPPTSPVGDVMQTPQFQLRRLKKQLALERDNRDELELELAENRKLITEKGQCLGGGAPGVWGGSLGLRSVLGLAVTALTPSQNVLGHGVSLLECSLSLWGFSAVPSSGGTLVLAVPPRCRGCTKDPCCEPGTKRAGGSRGSSSAVKTARSRLGGCS</sequence>
<dbReference type="GO" id="GO:0005813">
    <property type="term" value="C:centrosome"/>
    <property type="evidence" value="ECO:0007669"/>
    <property type="project" value="TreeGrafter"/>
</dbReference>
<dbReference type="Proteomes" id="UP000016666">
    <property type="component" value="Unassembled WGS sequence"/>
</dbReference>
<feature type="region of interest" description="Disordered" evidence="6">
    <location>
        <begin position="73"/>
        <end position="93"/>
    </location>
</feature>
<dbReference type="GO" id="GO:0000132">
    <property type="term" value="P:establishment of mitotic spindle orientation"/>
    <property type="evidence" value="ECO:0007669"/>
    <property type="project" value="TreeGrafter"/>
</dbReference>
<keyword evidence="3" id="KW-0597">Phosphoprotein</keyword>
<evidence type="ECO:0000256" key="2">
    <source>
        <dbReference type="ARBA" id="ARBA00022490"/>
    </source>
</evidence>
<evidence type="ECO:0000256" key="3">
    <source>
        <dbReference type="ARBA" id="ARBA00022553"/>
    </source>
</evidence>
<dbReference type="AlphaFoldDB" id="A0A493TFB0"/>
<keyword evidence="4 5" id="KW-0175">Coiled coil</keyword>
<protein>
    <recommendedName>
        <fullName evidence="7">Nuclear mitotic apparatus protein 1 N-terminal hook domain-containing protein</fullName>
    </recommendedName>
</protein>
<comment type="subcellular location">
    <subcellularLocation>
        <location evidence="1">Cytoplasm</location>
    </subcellularLocation>
</comment>
<feature type="coiled-coil region" evidence="5">
    <location>
        <begin position="136"/>
        <end position="163"/>
    </location>
</feature>
<evidence type="ECO:0000313" key="8">
    <source>
        <dbReference type="Ensembl" id="ENSAPLP00000024380.1"/>
    </source>
</evidence>
<dbReference type="InterPro" id="IPR048724">
    <property type="entry name" value="NuMA_N_HOOK"/>
</dbReference>
<keyword evidence="9" id="KW-1185">Reference proteome</keyword>
<dbReference type="GO" id="GO:0005737">
    <property type="term" value="C:cytoplasm"/>
    <property type="evidence" value="ECO:0007669"/>
    <property type="project" value="UniProtKB-SubCell"/>
</dbReference>
<dbReference type="Ensembl" id="ENSAPLT00000042289.1">
    <property type="protein sequence ID" value="ENSAPLP00000024380.1"/>
    <property type="gene ID" value="ENSAPLG00000029879.1"/>
</dbReference>